<organism evidence="2 3">
    <name type="scientific">Leifsonia virtsii</name>
    <dbReference type="NCBI Taxonomy" id="3035915"/>
    <lineage>
        <taxon>Bacteria</taxon>
        <taxon>Bacillati</taxon>
        <taxon>Actinomycetota</taxon>
        <taxon>Actinomycetes</taxon>
        <taxon>Micrococcales</taxon>
        <taxon>Microbacteriaceae</taxon>
        <taxon>Leifsonia</taxon>
    </lineage>
</organism>
<sequence length="338" mass="34149">MMANGPRAVLSLDIGGTKLAVGVVTEDGRTHALTVEPTRREEGPGVIVPRLFDMGHRAIAESGLHVEAVGISCGGPLDAKTGVLTGPLHLPGWVDLPIVELAEREFGIPAVLENDATAGALGEFRYGAARDADTMVYLTISTGIGGGAVIGGRLHRGAAGNGGEFGHVMVRTDGRPCLCGRRGCLEGYASGTSIALRAREAVAERGQGSALAQLPAVRAEDVVAAASSGDALATELWEETIDVLSTALTDLVNVFEPDLVVLGGGVTRSGDALVVPVRERVAASAMPPAAAASTVVLAELGDVVCVVGAGAVAFDRLDQLAGAGAGTRAGAPKGDNRG</sequence>
<dbReference type="Pfam" id="PF00480">
    <property type="entry name" value="ROK"/>
    <property type="match status" value="1"/>
</dbReference>
<name>A0ABT8IYI3_9MICO</name>
<reference evidence="2" key="1">
    <citation type="submission" date="2023-03" db="EMBL/GenBank/DDBJ databases">
        <title>MT1 and MT2 Draft Genomes of Novel Species.</title>
        <authorList>
            <person name="Venkateswaran K."/>
        </authorList>
    </citation>
    <scope>NUCLEOTIDE SEQUENCE</scope>
    <source>
        <strain evidence="2">F6_8S_P_1A</strain>
    </source>
</reference>
<dbReference type="RefSeq" id="WP_301219185.1">
    <property type="nucleotide sequence ID" value="NZ_JAROCB010000003.1"/>
</dbReference>
<gene>
    <name evidence="2" type="ORF">P5G59_11980</name>
</gene>
<evidence type="ECO:0000313" key="3">
    <source>
        <dbReference type="Proteomes" id="UP001174210"/>
    </source>
</evidence>
<dbReference type="Proteomes" id="UP001174210">
    <property type="component" value="Unassembled WGS sequence"/>
</dbReference>
<dbReference type="PANTHER" id="PTHR18964">
    <property type="entry name" value="ROK (REPRESSOR, ORF, KINASE) FAMILY"/>
    <property type="match status" value="1"/>
</dbReference>
<dbReference type="Gene3D" id="3.30.420.40">
    <property type="match status" value="2"/>
</dbReference>
<protein>
    <submittedName>
        <fullName evidence="2">ROK family protein</fullName>
    </submittedName>
</protein>
<evidence type="ECO:0000256" key="1">
    <source>
        <dbReference type="ARBA" id="ARBA00006479"/>
    </source>
</evidence>
<accession>A0ABT8IYI3</accession>
<dbReference type="SUPFAM" id="SSF53067">
    <property type="entry name" value="Actin-like ATPase domain"/>
    <property type="match status" value="1"/>
</dbReference>
<comment type="similarity">
    <text evidence="1">Belongs to the ROK (NagC/XylR) family.</text>
</comment>
<dbReference type="InterPro" id="IPR043129">
    <property type="entry name" value="ATPase_NBD"/>
</dbReference>
<dbReference type="InterPro" id="IPR049874">
    <property type="entry name" value="ROK_cs"/>
</dbReference>
<dbReference type="PANTHER" id="PTHR18964:SF149">
    <property type="entry name" value="BIFUNCTIONAL UDP-N-ACETYLGLUCOSAMINE 2-EPIMERASE_N-ACETYLMANNOSAMINE KINASE"/>
    <property type="match status" value="1"/>
</dbReference>
<keyword evidence="3" id="KW-1185">Reference proteome</keyword>
<comment type="caution">
    <text evidence="2">The sequence shown here is derived from an EMBL/GenBank/DDBJ whole genome shotgun (WGS) entry which is preliminary data.</text>
</comment>
<evidence type="ECO:0000313" key="2">
    <source>
        <dbReference type="EMBL" id="MDN4597863.1"/>
    </source>
</evidence>
<dbReference type="PROSITE" id="PS01125">
    <property type="entry name" value="ROK"/>
    <property type="match status" value="1"/>
</dbReference>
<dbReference type="InterPro" id="IPR000600">
    <property type="entry name" value="ROK"/>
</dbReference>
<proteinExistence type="inferred from homology"/>
<dbReference type="EMBL" id="JAROCB010000003">
    <property type="protein sequence ID" value="MDN4597863.1"/>
    <property type="molecule type" value="Genomic_DNA"/>
</dbReference>